<protein>
    <submittedName>
        <fullName evidence="1">Uncharacterized protein</fullName>
    </submittedName>
</protein>
<feature type="non-terminal residue" evidence="1">
    <location>
        <position position="113"/>
    </location>
</feature>
<name>X1JRN6_9ZZZZ</name>
<evidence type="ECO:0000313" key="1">
    <source>
        <dbReference type="EMBL" id="GAH96737.1"/>
    </source>
</evidence>
<gene>
    <name evidence="1" type="ORF">S03H2_70772</name>
</gene>
<organism evidence="1">
    <name type="scientific">marine sediment metagenome</name>
    <dbReference type="NCBI Taxonomy" id="412755"/>
    <lineage>
        <taxon>unclassified sequences</taxon>
        <taxon>metagenomes</taxon>
        <taxon>ecological metagenomes</taxon>
    </lineage>
</organism>
<sequence>LKKNMIEELELRKQDPEEAFWRGARLGFYIKFRKEMKANPKKKFYGLWSVEDLIKNSIKDVPTTQDIINQSNALFKTITLNDLSKIKNPTLLLAASHDRLTSSNTMVEMHKVI</sequence>
<comment type="caution">
    <text evidence="1">The sequence shown here is derived from an EMBL/GenBank/DDBJ whole genome shotgun (WGS) entry which is preliminary data.</text>
</comment>
<proteinExistence type="predicted"/>
<dbReference type="AlphaFoldDB" id="X1JRN6"/>
<dbReference type="EMBL" id="BARU01047138">
    <property type="protein sequence ID" value="GAH96737.1"/>
    <property type="molecule type" value="Genomic_DNA"/>
</dbReference>
<accession>X1JRN6</accession>
<feature type="non-terminal residue" evidence="1">
    <location>
        <position position="1"/>
    </location>
</feature>
<reference evidence="1" key="1">
    <citation type="journal article" date="2014" name="Front. Microbiol.">
        <title>High frequency of phylogenetically diverse reductive dehalogenase-homologous genes in deep subseafloor sedimentary metagenomes.</title>
        <authorList>
            <person name="Kawai M."/>
            <person name="Futagami T."/>
            <person name="Toyoda A."/>
            <person name="Takaki Y."/>
            <person name="Nishi S."/>
            <person name="Hori S."/>
            <person name="Arai W."/>
            <person name="Tsubouchi T."/>
            <person name="Morono Y."/>
            <person name="Uchiyama I."/>
            <person name="Ito T."/>
            <person name="Fujiyama A."/>
            <person name="Inagaki F."/>
            <person name="Takami H."/>
        </authorList>
    </citation>
    <scope>NUCLEOTIDE SEQUENCE</scope>
    <source>
        <strain evidence="1">Expedition CK06-06</strain>
    </source>
</reference>